<dbReference type="NCBIfam" id="TIGR00041">
    <property type="entry name" value="DTMP_kinase"/>
    <property type="match status" value="1"/>
</dbReference>
<dbReference type="AlphaFoldDB" id="A0A9Q7F075"/>
<evidence type="ECO:0000256" key="2">
    <source>
        <dbReference type="ARBA" id="ARBA00012980"/>
    </source>
</evidence>
<dbReference type="GO" id="GO:0006235">
    <property type="term" value="P:dTTP biosynthetic process"/>
    <property type="evidence" value="ECO:0007669"/>
    <property type="project" value="UniProtKB-UniRule"/>
</dbReference>
<dbReference type="HAMAP" id="MF_00165">
    <property type="entry name" value="Thymidylate_kinase"/>
    <property type="match status" value="1"/>
</dbReference>
<dbReference type="GO" id="GO:0006227">
    <property type="term" value="P:dUDP biosynthetic process"/>
    <property type="evidence" value="ECO:0007669"/>
    <property type="project" value="TreeGrafter"/>
</dbReference>
<proteinExistence type="inferred from homology"/>
<evidence type="ECO:0000256" key="6">
    <source>
        <dbReference type="ARBA" id="ARBA00022741"/>
    </source>
</evidence>
<organism evidence="13 14">
    <name type="scientific">Aminithiophilus ramosus</name>
    <dbReference type="NCBI Taxonomy" id="3029084"/>
    <lineage>
        <taxon>Bacteria</taxon>
        <taxon>Thermotogati</taxon>
        <taxon>Synergistota</taxon>
        <taxon>Synergistia</taxon>
        <taxon>Synergistales</taxon>
        <taxon>Aminithiophilaceae</taxon>
        <taxon>Aminithiophilus</taxon>
    </lineage>
</organism>
<dbReference type="GO" id="GO:0004798">
    <property type="term" value="F:dTMP kinase activity"/>
    <property type="evidence" value="ECO:0007669"/>
    <property type="project" value="UniProtKB-UniRule"/>
</dbReference>
<evidence type="ECO:0000259" key="12">
    <source>
        <dbReference type="Pfam" id="PF02223"/>
    </source>
</evidence>
<name>A0A9Q7F075_9BACT</name>
<comment type="catalytic activity">
    <reaction evidence="9 11">
        <text>dTMP + ATP = dTDP + ADP</text>
        <dbReference type="Rhea" id="RHEA:13517"/>
        <dbReference type="ChEBI" id="CHEBI:30616"/>
        <dbReference type="ChEBI" id="CHEBI:58369"/>
        <dbReference type="ChEBI" id="CHEBI:63528"/>
        <dbReference type="ChEBI" id="CHEBI:456216"/>
        <dbReference type="EC" id="2.7.4.9"/>
    </reaction>
</comment>
<feature type="binding site" evidence="11">
    <location>
        <begin position="7"/>
        <end position="14"/>
    </location>
    <ligand>
        <name>ATP</name>
        <dbReference type="ChEBI" id="CHEBI:30616"/>
    </ligand>
</feature>
<dbReference type="GO" id="GO:0006233">
    <property type="term" value="P:dTDP biosynthetic process"/>
    <property type="evidence" value="ECO:0007669"/>
    <property type="project" value="InterPro"/>
</dbReference>
<dbReference type="CDD" id="cd01672">
    <property type="entry name" value="TMPK"/>
    <property type="match status" value="1"/>
</dbReference>
<keyword evidence="4 11" id="KW-0808">Transferase</keyword>
<evidence type="ECO:0000256" key="4">
    <source>
        <dbReference type="ARBA" id="ARBA00022679"/>
    </source>
</evidence>
<protein>
    <recommendedName>
        <fullName evidence="3 11">Thymidylate kinase</fullName>
        <ecNumber evidence="2 11">2.7.4.9</ecNumber>
    </recommendedName>
    <alternativeName>
        <fullName evidence="11">dTMP kinase</fullName>
    </alternativeName>
</protein>
<evidence type="ECO:0000256" key="11">
    <source>
        <dbReference type="HAMAP-Rule" id="MF_00165"/>
    </source>
</evidence>
<dbReference type="InterPro" id="IPR018094">
    <property type="entry name" value="Thymidylate_kinase"/>
</dbReference>
<sequence length="203" mass="23322">MFITFEGIDGCGKTTQARLVADYLGNHLPPHRWLATKEPGDWSKGKMLRQILLEGELAHPLSELFLFLVDRCEHLDEVVMPALKEGRVVLCDRYVDSTLAYQVWGRGLPRQEVEALFRWCAFPRPDLTIWFDLPPLHALDRMKRRGSVDRIESAEPSFLHRVALGYESLWLEDPGRICRLDASLSETELFARLLPLLQKAIGR</sequence>
<reference evidence="14" key="1">
    <citation type="submission" date="2021-04" db="EMBL/GenBank/DDBJ databases">
        <title>A novel Synergistetes isolate from a pyrite-forming mixed culture.</title>
        <authorList>
            <person name="Bunk B."/>
            <person name="Sproer C."/>
            <person name="Spring S."/>
            <person name="Pester M."/>
        </authorList>
    </citation>
    <scope>NUCLEOTIDE SEQUENCE [LARGE SCALE GENOMIC DNA]</scope>
    <source>
        <strain evidence="14">J.5.4.2-T.3.5.2</strain>
    </source>
</reference>
<dbReference type="RefSeq" id="WP_311135626.1">
    <property type="nucleotide sequence ID" value="NZ_CP072943.1"/>
</dbReference>
<evidence type="ECO:0000256" key="9">
    <source>
        <dbReference type="ARBA" id="ARBA00048743"/>
    </source>
</evidence>
<dbReference type="GO" id="GO:0005829">
    <property type="term" value="C:cytosol"/>
    <property type="evidence" value="ECO:0007669"/>
    <property type="project" value="TreeGrafter"/>
</dbReference>
<evidence type="ECO:0000313" key="14">
    <source>
        <dbReference type="Proteomes" id="UP000671879"/>
    </source>
</evidence>
<dbReference type="Gene3D" id="3.40.50.300">
    <property type="entry name" value="P-loop containing nucleotide triphosphate hydrolases"/>
    <property type="match status" value="1"/>
</dbReference>
<dbReference type="KEGG" id="aram:KAR29_03000"/>
<dbReference type="InterPro" id="IPR027417">
    <property type="entry name" value="P-loop_NTPase"/>
</dbReference>
<dbReference type="EC" id="2.7.4.9" evidence="2 11"/>
<dbReference type="FunFam" id="3.40.50.300:FF:000225">
    <property type="entry name" value="Thymidylate kinase"/>
    <property type="match status" value="1"/>
</dbReference>
<dbReference type="EMBL" id="CP072943">
    <property type="protein sequence ID" value="QTX33656.1"/>
    <property type="molecule type" value="Genomic_DNA"/>
</dbReference>
<dbReference type="PROSITE" id="PS01331">
    <property type="entry name" value="THYMIDYLATE_KINASE"/>
    <property type="match status" value="1"/>
</dbReference>
<accession>A0A9Q7F075</accession>
<evidence type="ECO:0000256" key="7">
    <source>
        <dbReference type="ARBA" id="ARBA00022777"/>
    </source>
</evidence>
<evidence type="ECO:0000256" key="5">
    <source>
        <dbReference type="ARBA" id="ARBA00022727"/>
    </source>
</evidence>
<dbReference type="InterPro" id="IPR018095">
    <property type="entry name" value="Thymidylate_kin_CS"/>
</dbReference>
<dbReference type="PANTHER" id="PTHR10344:SF4">
    <property type="entry name" value="UMP-CMP KINASE 2, MITOCHONDRIAL"/>
    <property type="match status" value="1"/>
</dbReference>
<keyword evidence="14" id="KW-1185">Reference proteome</keyword>
<feature type="domain" description="Thymidylate kinase-like" evidence="12">
    <location>
        <begin position="5"/>
        <end position="189"/>
    </location>
</feature>
<comment type="function">
    <text evidence="10 11">Phosphorylation of dTMP to form dTDP in both de novo and salvage pathways of dTTP synthesis.</text>
</comment>
<dbReference type="Proteomes" id="UP000671879">
    <property type="component" value="Chromosome"/>
</dbReference>
<keyword evidence="8 11" id="KW-0067">ATP-binding</keyword>
<comment type="similarity">
    <text evidence="1 11">Belongs to the thymidylate kinase family.</text>
</comment>
<dbReference type="PANTHER" id="PTHR10344">
    <property type="entry name" value="THYMIDYLATE KINASE"/>
    <property type="match status" value="1"/>
</dbReference>
<dbReference type="Pfam" id="PF02223">
    <property type="entry name" value="Thymidylate_kin"/>
    <property type="match status" value="1"/>
</dbReference>
<evidence type="ECO:0000256" key="8">
    <source>
        <dbReference type="ARBA" id="ARBA00022840"/>
    </source>
</evidence>
<evidence type="ECO:0000256" key="1">
    <source>
        <dbReference type="ARBA" id="ARBA00009776"/>
    </source>
</evidence>
<dbReference type="SUPFAM" id="SSF52540">
    <property type="entry name" value="P-loop containing nucleoside triphosphate hydrolases"/>
    <property type="match status" value="1"/>
</dbReference>
<keyword evidence="7 11" id="KW-0418">Kinase</keyword>
<evidence type="ECO:0000256" key="10">
    <source>
        <dbReference type="ARBA" id="ARBA00057735"/>
    </source>
</evidence>
<dbReference type="InterPro" id="IPR039430">
    <property type="entry name" value="Thymidylate_kin-like_dom"/>
</dbReference>
<dbReference type="GO" id="GO:0005524">
    <property type="term" value="F:ATP binding"/>
    <property type="evidence" value="ECO:0007669"/>
    <property type="project" value="UniProtKB-UniRule"/>
</dbReference>
<keyword evidence="5 11" id="KW-0545">Nucleotide biosynthesis</keyword>
<evidence type="ECO:0000256" key="3">
    <source>
        <dbReference type="ARBA" id="ARBA00017144"/>
    </source>
</evidence>
<evidence type="ECO:0000313" key="13">
    <source>
        <dbReference type="EMBL" id="QTX33656.1"/>
    </source>
</evidence>
<gene>
    <name evidence="11 13" type="primary">tmk</name>
    <name evidence="13" type="ORF">KAR29_03000</name>
</gene>
<keyword evidence="6 11" id="KW-0547">Nucleotide-binding</keyword>